<dbReference type="Proteomes" id="UP000299102">
    <property type="component" value="Unassembled WGS sequence"/>
</dbReference>
<name>A0A4C1ZZJ9_EUMVA</name>
<comment type="caution">
    <text evidence="1">The sequence shown here is derived from an EMBL/GenBank/DDBJ whole genome shotgun (WGS) entry which is preliminary data.</text>
</comment>
<evidence type="ECO:0000313" key="1">
    <source>
        <dbReference type="EMBL" id="GBP92444.1"/>
    </source>
</evidence>
<dbReference type="AlphaFoldDB" id="A0A4C1ZZJ9"/>
<evidence type="ECO:0000313" key="2">
    <source>
        <dbReference type="Proteomes" id="UP000299102"/>
    </source>
</evidence>
<keyword evidence="2" id="KW-1185">Reference proteome</keyword>
<reference evidence="1 2" key="1">
    <citation type="journal article" date="2019" name="Commun. Biol.">
        <title>The bagworm genome reveals a unique fibroin gene that provides high tensile strength.</title>
        <authorList>
            <person name="Kono N."/>
            <person name="Nakamura H."/>
            <person name="Ohtoshi R."/>
            <person name="Tomita M."/>
            <person name="Numata K."/>
            <person name="Arakawa K."/>
        </authorList>
    </citation>
    <scope>NUCLEOTIDE SEQUENCE [LARGE SCALE GENOMIC DNA]</scope>
</reference>
<protein>
    <submittedName>
        <fullName evidence="1">Uncharacterized protein</fullName>
    </submittedName>
</protein>
<proteinExistence type="predicted"/>
<gene>
    <name evidence="1" type="ORF">EVAR_63194_1</name>
</gene>
<dbReference type="EMBL" id="BGZK01002273">
    <property type="protein sequence ID" value="GBP92444.1"/>
    <property type="molecule type" value="Genomic_DNA"/>
</dbReference>
<sequence length="93" mass="10344">MILVPNGHFQTQRSPQCITDLLARIRTYPMEWDAACLYIEHNSLKIDKCTTKPFGHNSIDAVYLARVALNWSVAMAAAAKVGKRAAQTAANFH</sequence>
<accession>A0A4C1ZZJ9</accession>
<organism evidence="1 2">
    <name type="scientific">Eumeta variegata</name>
    <name type="common">Bagworm moth</name>
    <name type="synonym">Eumeta japonica</name>
    <dbReference type="NCBI Taxonomy" id="151549"/>
    <lineage>
        <taxon>Eukaryota</taxon>
        <taxon>Metazoa</taxon>
        <taxon>Ecdysozoa</taxon>
        <taxon>Arthropoda</taxon>
        <taxon>Hexapoda</taxon>
        <taxon>Insecta</taxon>
        <taxon>Pterygota</taxon>
        <taxon>Neoptera</taxon>
        <taxon>Endopterygota</taxon>
        <taxon>Lepidoptera</taxon>
        <taxon>Glossata</taxon>
        <taxon>Ditrysia</taxon>
        <taxon>Tineoidea</taxon>
        <taxon>Psychidae</taxon>
        <taxon>Oiketicinae</taxon>
        <taxon>Eumeta</taxon>
    </lineage>
</organism>